<name>A0A545TMH2_9PROT</name>
<dbReference type="InterPro" id="IPR004485">
    <property type="entry name" value="Cobalamin_biosynth_CobD/CbiB"/>
</dbReference>
<proteinExistence type="inferred from homology"/>
<protein>
    <recommendedName>
        <fullName evidence="9">Cobalamin biosynthesis protein CobD</fullName>
    </recommendedName>
</protein>
<dbReference type="PANTHER" id="PTHR34308">
    <property type="entry name" value="COBALAMIN BIOSYNTHESIS PROTEIN CBIB"/>
    <property type="match status" value="1"/>
</dbReference>
<dbReference type="HAMAP" id="MF_00024">
    <property type="entry name" value="CobD_CbiB"/>
    <property type="match status" value="1"/>
</dbReference>
<comment type="subcellular location">
    <subcellularLocation>
        <location evidence="1 9">Cell membrane</location>
        <topology evidence="1 9">Multi-pass membrane protein</topology>
    </subcellularLocation>
</comment>
<dbReference type="GO" id="GO:0005886">
    <property type="term" value="C:plasma membrane"/>
    <property type="evidence" value="ECO:0007669"/>
    <property type="project" value="UniProtKB-SubCell"/>
</dbReference>
<evidence type="ECO:0000256" key="6">
    <source>
        <dbReference type="ARBA" id="ARBA00022692"/>
    </source>
</evidence>
<feature type="transmembrane region" description="Helical" evidence="9">
    <location>
        <begin position="34"/>
        <end position="50"/>
    </location>
</feature>
<keyword evidence="5 9" id="KW-0169">Cobalamin biosynthesis</keyword>
<organism evidence="10 11">
    <name type="scientific">Denitrobaculum tricleocarpae</name>
    <dbReference type="NCBI Taxonomy" id="2591009"/>
    <lineage>
        <taxon>Bacteria</taxon>
        <taxon>Pseudomonadati</taxon>
        <taxon>Pseudomonadota</taxon>
        <taxon>Alphaproteobacteria</taxon>
        <taxon>Rhodospirillales</taxon>
        <taxon>Rhodospirillaceae</taxon>
        <taxon>Denitrobaculum</taxon>
    </lineage>
</organism>
<dbReference type="OrthoDB" id="9811967at2"/>
<reference evidence="10 11" key="1">
    <citation type="submission" date="2019-06" db="EMBL/GenBank/DDBJ databases">
        <title>Whole genome sequence for Rhodospirillaceae sp. R148.</title>
        <authorList>
            <person name="Wang G."/>
        </authorList>
    </citation>
    <scope>NUCLEOTIDE SEQUENCE [LARGE SCALE GENOMIC DNA]</scope>
    <source>
        <strain evidence="10 11">R148</strain>
    </source>
</reference>
<keyword evidence="6 9" id="KW-0812">Transmembrane</keyword>
<sequence length="331" mass="36060">MLTDLYPDPTAGLVLAQILLFALALDSALGDPRWLYSVVSHPVVVIGRLIERLEKRLNRPHFTRGLKIWQGMLLSLWVIGLTTLAGVVITLVADWLPAGWVLEVLAVSSLLAFRGLYDEVKRVAIFLKRSLADGRWAVSKIVGRDPESLDEAGVARAAVESLAENFSDGVVAPLFWYVLFGLPGLCAYKAINTLDSMIGHKNERYEAFGKFAARLDDVANLIPARLAGLFLVLGATLHPAANHRKAWRVMRRDARKHNSPNAGWQEAAMAGALDFALAGPRRYGNHVVDDPWMGNGRSELNSADIESALSLYILAGIFAAITAVGVLALFG</sequence>
<feature type="transmembrane region" description="Helical" evidence="9">
    <location>
        <begin position="71"/>
        <end position="92"/>
    </location>
</feature>
<feature type="transmembrane region" description="Helical" evidence="9">
    <location>
        <begin position="222"/>
        <end position="241"/>
    </location>
</feature>
<feature type="transmembrane region" description="Helical" evidence="9">
    <location>
        <begin position="309"/>
        <end position="330"/>
    </location>
</feature>
<evidence type="ECO:0000256" key="5">
    <source>
        <dbReference type="ARBA" id="ARBA00022573"/>
    </source>
</evidence>
<comment type="function">
    <text evidence="9">Converts cobyric acid to cobinamide by the addition of aminopropanol on the F carboxylic group.</text>
</comment>
<dbReference type="NCBIfam" id="TIGR00380">
    <property type="entry name" value="cobal_cbiB"/>
    <property type="match status" value="1"/>
</dbReference>
<evidence type="ECO:0000256" key="1">
    <source>
        <dbReference type="ARBA" id="ARBA00004651"/>
    </source>
</evidence>
<keyword evidence="11" id="KW-1185">Reference proteome</keyword>
<dbReference type="UniPathway" id="UPA00148"/>
<feature type="transmembrane region" description="Helical" evidence="9">
    <location>
        <begin position="98"/>
        <end position="117"/>
    </location>
</feature>
<dbReference type="EMBL" id="VHSH01000006">
    <property type="protein sequence ID" value="TQV78435.1"/>
    <property type="molecule type" value="Genomic_DNA"/>
</dbReference>
<evidence type="ECO:0000313" key="10">
    <source>
        <dbReference type="EMBL" id="TQV78435.1"/>
    </source>
</evidence>
<keyword evidence="7 9" id="KW-1133">Transmembrane helix</keyword>
<keyword evidence="8 9" id="KW-0472">Membrane</keyword>
<dbReference type="RefSeq" id="WP_142897768.1">
    <property type="nucleotide sequence ID" value="NZ_ML660057.1"/>
</dbReference>
<evidence type="ECO:0000256" key="2">
    <source>
        <dbReference type="ARBA" id="ARBA00004953"/>
    </source>
</evidence>
<dbReference type="AlphaFoldDB" id="A0A545TMH2"/>
<accession>A0A545TMH2</accession>
<keyword evidence="4 9" id="KW-1003">Cell membrane</keyword>
<comment type="caution">
    <text evidence="10">The sequence shown here is derived from an EMBL/GenBank/DDBJ whole genome shotgun (WGS) entry which is preliminary data.</text>
</comment>
<dbReference type="GO" id="GO:0009236">
    <property type="term" value="P:cobalamin biosynthetic process"/>
    <property type="evidence" value="ECO:0007669"/>
    <property type="project" value="UniProtKB-UniRule"/>
</dbReference>
<dbReference type="Proteomes" id="UP000315252">
    <property type="component" value="Unassembled WGS sequence"/>
</dbReference>
<evidence type="ECO:0000313" key="11">
    <source>
        <dbReference type="Proteomes" id="UP000315252"/>
    </source>
</evidence>
<dbReference type="GO" id="GO:0048472">
    <property type="term" value="F:threonine-phosphate decarboxylase activity"/>
    <property type="evidence" value="ECO:0007669"/>
    <property type="project" value="InterPro"/>
</dbReference>
<evidence type="ECO:0000256" key="7">
    <source>
        <dbReference type="ARBA" id="ARBA00022989"/>
    </source>
</evidence>
<evidence type="ECO:0000256" key="3">
    <source>
        <dbReference type="ARBA" id="ARBA00006263"/>
    </source>
</evidence>
<evidence type="ECO:0000256" key="8">
    <source>
        <dbReference type="ARBA" id="ARBA00023136"/>
    </source>
</evidence>
<dbReference type="GO" id="GO:0015420">
    <property type="term" value="F:ABC-type vitamin B12 transporter activity"/>
    <property type="evidence" value="ECO:0007669"/>
    <property type="project" value="UniProtKB-UniRule"/>
</dbReference>
<comment type="pathway">
    <text evidence="2 9">Cofactor biosynthesis; adenosylcobalamin biosynthesis.</text>
</comment>
<dbReference type="Pfam" id="PF03186">
    <property type="entry name" value="CobD_Cbib"/>
    <property type="match status" value="1"/>
</dbReference>
<feature type="transmembrane region" description="Helical" evidence="9">
    <location>
        <begin position="174"/>
        <end position="191"/>
    </location>
</feature>
<evidence type="ECO:0000256" key="4">
    <source>
        <dbReference type="ARBA" id="ARBA00022475"/>
    </source>
</evidence>
<dbReference type="PANTHER" id="PTHR34308:SF1">
    <property type="entry name" value="COBALAMIN BIOSYNTHESIS PROTEIN CBIB"/>
    <property type="match status" value="1"/>
</dbReference>
<comment type="similarity">
    <text evidence="3 9">Belongs to the CobD/CbiB family.</text>
</comment>
<gene>
    <name evidence="9 10" type="primary">cobD</name>
    <name evidence="10" type="ORF">FKG95_17885</name>
</gene>
<evidence type="ECO:0000256" key="9">
    <source>
        <dbReference type="HAMAP-Rule" id="MF_00024"/>
    </source>
</evidence>